<evidence type="ECO:0000313" key="1">
    <source>
        <dbReference type="EMBL" id="ONG47296.1"/>
    </source>
</evidence>
<accession>A0A1V2GWK5</accession>
<organism evidence="1 2">
    <name type="scientific">Teichococcus deserti</name>
    <dbReference type="NCBI Taxonomy" id="1817963"/>
    <lineage>
        <taxon>Bacteria</taxon>
        <taxon>Pseudomonadati</taxon>
        <taxon>Pseudomonadota</taxon>
        <taxon>Alphaproteobacteria</taxon>
        <taxon>Acetobacterales</taxon>
        <taxon>Roseomonadaceae</taxon>
        <taxon>Roseomonas</taxon>
    </lineage>
</organism>
<dbReference type="Pfam" id="PF02515">
    <property type="entry name" value="CoA_transf_3"/>
    <property type="match status" value="2"/>
</dbReference>
<dbReference type="EMBL" id="MLCO01000287">
    <property type="protein sequence ID" value="ONG47296.1"/>
    <property type="molecule type" value="Genomic_DNA"/>
</dbReference>
<gene>
    <name evidence="1" type="ORF">BKE38_24000</name>
</gene>
<dbReference type="SUPFAM" id="SSF89796">
    <property type="entry name" value="CoA-transferase family III (CaiB/BaiF)"/>
    <property type="match status" value="2"/>
</dbReference>
<dbReference type="AlphaFoldDB" id="A0A1V2GWK5"/>
<comment type="caution">
    <text evidence="1">The sequence shown here is derived from an EMBL/GenBank/DDBJ whole genome shotgun (WGS) entry which is preliminary data.</text>
</comment>
<dbReference type="InterPro" id="IPR023606">
    <property type="entry name" value="CoA-Trfase_III_dom_1_sf"/>
</dbReference>
<evidence type="ECO:0000313" key="2">
    <source>
        <dbReference type="Proteomes" id="UP000188879"/>
    </source>
</evidence>
<dbReference type="OrthoDB" id="9806585at2"/>
<reference evidence="1 2" key="1">
    <citation type="submission" date="2016-10" db="EMBL/GenBank/DDBJ databases">
        <title>Draft Genome sequence of Roseomonas sp. strain M3.</title>
        <authorList>
            <person name="Subhash Y."/>
            <person name="Lee S."/>
        </authorList>
    </citation>
    <scope>NUCLEOTIDE SEQUENCE [LARGE SCALE GENOMIC DNA]</scope>
    <source>
        <strain evidence="1 2">M3</strain>
    </source>
</reference>
<dbReference type="GO" id="GO:0003824">
    <property type="term" value="F:catalytic activity"/>
    <property type="evidence" value="ECO:0007669"/>
    <property type="project" value="InterPro"/>
</dbReference>
<proteinExistence type="predicted"/>
<keyword evidence="2" id="KW-1185">Reference proteome</keyword>
<dbReference type="InterPro" id="IPR044855">
    <property type="entry name" value="CoA-Trfase_III_dom3_sf"/>
</dbReference>
<dbReference type="InterPro" id="IPR003673">
    <property type="entry name" value="CoA-Trfase_fam_III"/>
</dbReference>
<dbReference type="InterPro" id="IPR050509">
    <property type="entry name" value="CoA-transferase_III"/>
</dbReference>
<dbReference type="Gene3D" id="3.40.50.10540">
    <property type="entry name" value="Crotonobetainyl-coa:carnitine coa-transferase, domain 1"/>
    <property type="match status" value="2"/>
</dbReference>
<protein>
    <submittedName>
        <fullName evidence="1">Carnitine dehydratase</fullName>
    </submittedName>
</protein>
<name>A0A1V2GWK5_9PROT</name>
<dbReference type="PANTHER" id="PTHR48228:SF4">
    <property type="entry name" value="BLR3030 PROTEIN"/>
    <property type="match status" value="1"/>
</dbReference>
<dbReference type="Proteomes" id="UP000188879">
    <property type="component" value="Unassembled WGS sequence"/>
</dbReference>
<sequence length="468" mass="49577">MLAALQESRMTIDALAALWTGQGLDPAALSRLVMTGEDPALPSSFAIGSLAASSIGAVALAAAEIHRARGGPAQDIAIDRHDAAIEFRSERYLRLGDGPASELWDAIAGLYRCGEGWVRLHTNFPHHRDGILRLLDVPHDKAAVAAALARRDPLQFEQEAAEAGLVVAALRDTASWDASPAGQALAAEPLVAVTRIGDAPPRPLPLGPRPLSGLRALELTRIIAGPVAGRLLTAHGAEVLHLSAPHLPQVQPLVVDSGRGKRSASLDLREPGDLDRFHDLAAGADIVLQSYRPGTLERRGLGAGDMARRHPGIIHASLSAYGFEGPWAPRRGFDSLVQTATGINLAEAAAAGSDTPRPLPAQALDHAGGSLLAFGILVAALRRMTEGGSWRVRVSLARTGLWLRSLPRLPDGFDRPDPGYDDVQDRMEDVDSPYGRLRLTRHAARLAATPAHWATPPVPLGSHPAAWS</sequence>
<dbReference type="Gene3D" id="3.30.1540.10">
    <property type="entry name" value="formyl-coa transferase, domain 3"/>
    <property type="match status" value="1"/>
</dbReference>
<dbReference type="PANTHER" id="PTHR48228">
    <property type="entry name" value="SUCCINYL-COA--D-CITRAMALATE COA-TRANSFERASE"/>
    <property type="match status" value="1"/>
</dbReference>